<dbReference type="Pfam" id="PF05705">
    <property type="entry name" value="DUF829"/>
    <property type="match status" value="1"/>
</dbReference>
<dbReference type="InterPro" id="IPR029058">
    <property type="entry name" value="AB_hydrolase_fold"/>
</dbReference>
<organism evidence="1 2">
    <name type="scientific">Eumeta variegata</name>
    <name type="common">Bagworm moth</name>
    <name type="synonym">Eumeta japonica</name>
    <dbReference type="NCBI Taxonomy" id="151549"/>
    <lineage>
        <taxon>Eukaryota</taxon>
        <taxon>Metazoa</taxon>
        <taxon>Ecdysozoa</taxon>
        <taxon>Arthropoda</taxon>
        <taxon>Hexapoda</taxon>
        <taxon>Insecta</taxon>
        <taxon>Pterygota</taxon>
        <taxon>Neoptera</taxon>
        <taxon>Endopterygota</taxon>
        <taxon>Lepidoptera</taxon>
        <taxon>Glossata</taxon>
        <taxon>Ditrysia</taxon>
        <taxon>Tineoidea</taxon>
        <taxon>Psychidae</taxon>
        <taxon>Oiketicinae</taxon>
        <taxon>Eumeta</taxon>
    </lineage>
</organism>
<name>A0A4C1SWR9_EUMVA</name>
<dbReference type="EMBL" id="BGZK01003923">
    <property type="protein sequence ID" value="GBP05618.1"/>
    <property type="molecule type" value="Genomic_DNA"/>
</dbReference>
<dbReference type="SUPFAM" id="SSF53474">
    <property type="entry name" value="alpha/beta-Hydrolases"/>
    <property type="match status" value="1"/>
</dbReference>
<evidence type="ECO:0000313" key="2">
    <source>
        <dbReference type="Proteomes" id="UP000299102"/>
    </source>
</evidence>
<proteinExistence type="predicted"/>
<keyword evidence="2" id="KW-1185">Reference proteome</keyword>
<reference evidence="1 2" key="1">
    <citation type="journal article" date="2019" name="Commun. Biol.">
        <title>The bagworm genome reveals a unique fibroin gene that provides high tensile strength.</title>
        <authorList>
            <person name="Kono N."/>
            <person name="Nakamura H."/>
            <person name="Ohtoshi R."/>
            <person name="Tomita M."/>
            <person name="Numata K."/>
            <person name="Arakawa K."/>
        </authorList>
    </citation>
    <scope>NUCLEOTIDE SEQUENCE [LARGE SCALE GENOMIC DNA]</scope>
</reference>
<dbReference type="AlphaFoldDB" id="A0A4C1SWR9"/>
<dbReference type="GO" id="GO:0017171">
    <property type="term" value="F:serine hydrolase activity"/>
    <property type="evidence" value="ECO:0007669"/>
    <property type="project" value="TreeGrafter"/>
</dbReference>
<dbReference type="STRING" id="151549.A0A4C1SWR9"/>
<comment type="caution">
    <text evidence="1">The sequence shown here is derived from an EMBL/GenBank/DDBJ whole genome shotgun (WGS) entry which is preliminary data.</text>
</comment>
<dbReference type="PANTHER" id="PTHR20908:SF1">
    <property type="entry name" value="LD15586P"/>
    <property type="match status" value="1"/>
</dbReference>
<dbReference type="PANTHER" id="PTHR20908">
    <property type="entry name" value="LD15586P"/>
    <property type="match status" value="1"/>
</dbReference>
<evidence type="ECO:0008006" key="3">
    <source>
        <dbReference type="Google" id="ProtNLM"/>
    </source>
</evidence>
<dbReference type="Proteomes" id="UP000299102">
    <property type="component" value="Unassembled WGS sequence"/>
</dbReference>
<dbReference type="Gene3D" id="3.40.50.1820">
    <property type="entry name" value="alpha/beta hydrolase"/>
    <property type="match status" value="1"/>
</dbReference>
<sequence length="170" mass="19940">MFSRYHRIKYLPIFFLVSYQPVLDRVVSQIWDSAADISEITIGVPAAVFPKNKIMQNTLKAYMEYHLKTFHEAATVHYMRSSQMFHLNPCRAPALFLLSKSDPVGAEASNRRVYDSWVANGIKCTWKCWDRSPHVQHMIKHREEYLDIVNRHLDAVGLNRDTQYIQEVRI</sequence>
<protein>
    <recommendedName>
        <fullName evidence="3">Transmembrane protein 53</fullName>
    </recommendedName>
</protein>
<dbReference type="InterPro" id="IPR008547">
    <property type="entry name" value="DUF829_TMEM53"/>
</dbReference>
<dbReference type="OrthoDB" id="77878at2759"/>
<evidence type="ECO:0000313" key="1">
    <source>
        <dbReference type="EMBL" id="GBP05618.1"/>
    </source>
</evidence>
<accession>A0A4C1SWR9</accession>
<gene>
    <name evidence="1" type="ORF">EVAR_65855_1</name>
</gene>